<accession>A0A1M4WSG3</accession>
<dbReference type="GO" id="GO:0044874">
    <property type="term" value="P:lipoprotein localization to outer membrane"/>
    <property type="evidence" value="ECO:0007669"/>
    <property type="project" value="TreeGrafter"/>
</dbReference>
<organism evidence="10 11">
    <name type="scientific">Psychroflexus salarius</name>
    <dbReference type="NCBI Taxonomy" id="1155689"/>
    <lineage>
        <taxon>Bacteria</taxon>
        <taxon>Pseudomonadati</taxon>
        <taxon>Bacteroidota</taxon>
        <taxon>Flavobacteriia</taxon>
        <taxon>Flavobacteriales</taxon>
        <taxon>Flavobacteriaceae</taxon>
        <taxon>Psychroflexus</taxon>
    </lineage>
</organism>
<evidence type="ECO:0000256" key="3">
    <source>
        <dbReference type="ARBA" id="ARBA00022475"/>
    </source>
</evidence>
<keyword evidence="4 7" id="KW-0812">Transmembrane</keyword>
<dbReference type="EMBL" id="FQTW01000006">
    <property type="protein sequence ID" value="SHE84176.1"/>
    <property type="molecule type" value="Genomic_DNA"/>
</dbReference>
<gene>
    <name evidence="10" type="ORF">SAMN05444278_106144</name>
</gene>
<feature type="transmembrane region" description="Helical" evidence="7">
    <location>
        <begin position="368"/>
        <end position="390"/>
    </location>
</feature>
<evidence type="ECO:0000259" key="9">
    <source>
        <dbReference type="Pfam" id="PF12704"/>
    </source>
</evidence>
<dbReference type="InterPro" id="IPR051447">
    <property type="entry name" value="Lipoprotein-release_system"/>
</dbReference>
<feature type="domain" description="ABC3 transporter permease C-terminal" evidence="8">
    <location>
        <begin position="277"/>
        <end position="395"/>
    </location>
</feature>
<evidence type="ECO:0000256" key="5">
    <source>
        <dbReference type="ARBA" id="ARBA00022989"/>
    </source>
</evidence>
<feature type="transmembrane region" description="Helical" evidence="7">
    <location>
        <begin position="21"/>
        <end position="46"/>
    </location>
</feature>
<keyword evidence="11" id="KW-1185">Reference proteome</keyword>
<keyword evidence="3" id="KW-1003">Cell membrane</keyword>
<dbReference type="AlphaFoldDB" id="A0A1M4WSG3"/>
<dbReference type="PANTHER" id="PTHR30489:SF0">
    <property type="entry name" value="LIPOPROTEIN-RELEASING SYSTEM TRANSMEMBRANE PROTEIN LOLE"/>
    <property type="match status" value="1"/>
</dbReference>
<dbReference type="OrthoDB" id="1522724at2"/>
<dbReference type="Pfam" id="PF12704">
    <property type="entry name" value="MacB_PCD"/>
    <property type="match status" value="1"/>
</dbReference>
<dbReference type="GO" id="GO:0098797">
    <property type="term" value="C:plasma membrane protein complex"/>
    <property type="evidence" value="ECO:0007669"/>
    <property type="project" value="TreeGrafter"/>
</dbReference>
<dbReference type="InterPro" id="IPR003838">
    <property type="entry name" value="ABC3_permease_C"/>
</dbReference>
<dbReference type="RefSeq" id="WP_073193254.1">
    <property type="nucleotide sequence ID" value="NZ_FQTW01000006.1"/>
</dbReference>
<dbReference type="STRING" id="1155689.SAMN05444278_106144"/>
<evidence type="ECO:0000256" key="7">
    <source>
        <dbReference type="SAM" id="Phobius"/>
    </source>
</evidence>
<evidence type="ECO:0000313" key="10">
    <source>
        <dbReference type="EMBL" id="SHE84176.1"/>
    </source>
</evidence>
<dbReference type="InterPro" id="IPR025857">
    <property type="entry name" value="MacB_PCD"/>
</dbReference>
<feature type="domain" description="MacB-like periplasmic core" evidence="9">
    <location>
        <begin position="25"/>
        <end position="246"/>
    </location>
</feature>
<name>A0A1M4WSG3_9FLAO</name>
<sequence>MKVSLYIAKRYLFSKSKHNAINIISSIAALGVVASTFALFVVLSVFSGLKEFSLSFTNAYDPDLKVMPTQNKRFNLTENQAQEISDLPGVAVVSRVLQERVLLQFKDKTAPAYFKAVDSNYTKINTVSNQVIYGEWFGENLYQVVIGTRLQRDLSVGIRDYAGLLNIYVPKPGKGQILDINQAFKKASTSVVGVFNLTEELNQNYIIGDITIAKDLLNTRTGEVSAVELKLSSKANEANLVEAITEIIQAPIEVKNRISLNDSLHKMLNTENLAVYLIFTLVIIIALFNVIGSISMAILDKREHVKVLYNLGFTKGKLMNIFFYQGALMSVLGGIIGLILGLILVFLQQQFSLIMFTPNLAYPVKIEVVNILIVLITISLLGALASRIAASRVKKII</sequence>
<evidence type="ECO:0000256" key="1">
    <source>
        <dbReference type="ARBA" id="ARBA00004651"/>
    </source>
</evidence>
<dbReference type="Proteomes" id="UP000184462">
    <property type="component" value="Unassembled WGS sequence"/>
</dbReference>
<evidence type="ECO:0000259" key="8">
    <source>
        <dbReference type="Pfam" id="PF02687"/>
    </source>
</evidence>
<evidence type="ECO:0000256" key="6">
    <source>
        <dbReference type="ARBA" id="ARBA00023136"/>
    </source>
</evidence>
<keyword evidence="10" id="KW-0449">Lipoprotein</keyword>
<evidence type="ECO:0000313" key="11">
    <source>
        <dbReference type="Proteomes" id="UP000184462"/>
    </source>
</evidence>
<dbReference type="PANTHER" id="PTHR30489">
    <property type="entry name" value="LIPOPROTEIN-RELEASING SYSTEM TRANSMEMBRANE PROTEIN LOLE"/>
    <property type="match status" value="1"/>
</dbReference>
<comment type="subcellular location">
    <subcellularLocation>
        <location evidence="1">Cell membrane</location>
        <topology evidence="1">Multi-pass membrane protein</topology>
    </subcellularLocation>
</comment>
<proteinExistence type="inferred from homology"/>
<protein>
    <submittedName>
        <fullName evidence="10">Lipoprotein-releasing system permease protein</fullName>
    </submittedName>
</protein>
<dbReference type="Pfam" id="PF02687">
    <property type="entry name" value="FtsX"/>
    <property type="match status" value="1"/>
</dbReference>
<keyword evidence="6 7" id="KW-0472">Membrane</keyword>
<feature type="transmembrane region" description="Helical" evidence="7">
    <location>
        <begin position="273"/>
        <end position="300"/>
    </location>
</feature>
<comment type="similarity">
    <text evidence="2">Belongs to the ABC-4 integral membrane protein family. LolC/E subfamily.</text>
</comment>
<keyword evidence="5 7" id="KW-1133">Transmembrane helix</keyword>
<feature type="transmembrane region" description="Helical" evidence="7">
    <location>
        <begin position="321"/>
        <end position="348"/>
    </location>
</feature>
<reference evidence="10 11" key="1">
    <citation type="submission" date="2016-11" db="EMBL/GenBank/DDBJ databases">
        <authorList>
            <person name="Jaros S."/>
            <person name="Januszkiewicz K."/>
            <person name="Wedrychowicz H."/>
        </authorList>
    </citation>
    <scope>NUCLEOTIDE SEQUENCE [LARGE SCALE GENOMIC DNA]</scope>
    <source>
        <strain evidence="10 11">DSM 25661</strain>
    </source>
</reference>
<evidence type="ECO:0000256" key="2">
    <source>
        <dbReference type="ARBA" id="ARBA00005236"/>
    </source>
</evidence>
<evidence type="ECO:0000256" key="4">
    <source>
        <dbReference type="ARBA" id="ARBA00022692"/>
    </source>
</evidence>